<accession>A0A2Z2NZE8</accession>
<dbReference type="AlphaFoldDB" id="A0A2Z2NZE8"/>
<dbReference type="Proteomes" id="UP000250079">
    <property type="component" value="Chromosome"/>
</dbReference>
<organism evidence="1 2">
    <name type="scientific">Granulosicoccus antarcticus IMCC3135</name>
    <dbReference type="NCBI Taxonomy" id="1192854"/>
    <lineage>
        <taxon>Bacteria</taxon>
        <taxon>Pseudomonadati</taxon>
        <taxon>Pseudomonadota</taxon>
        <taxon>Gammaproteobacteria</taxon>
        <taxon>Chromatiales</taxon>
        <taxon>Granulosicoccaceae</taxon>
        <taxon>Granulosicoccus</taxon>
    </lineage>
</organism>
<evidence type="ECO:0000313" key="2">
    <source>
        <dbReference type="Proteomes" id="UP000250079"/>
    </source>
</evidence>
<keyword evidence="2" id="KW-1185">Reference proteome</keyword>
<reference evidence="1 2" key="1">
    <citation type="submission" date="2016-12" db="EMBL/GenBank/DDBJ databases">
        <authorList>
            <person name="Song W.-J."/>
            <person name="Kurnit D.M."/>
        </authorList>
    </citation>
    <scope>NUCLEOTIDE SEQUENCE [LARGE SCALE GENOMIC DNA]</scope>
    <source>
        <strain evidence="1 2">IMCC3135</strain>
    </source>
</reference>
<sequence length="44" mass="5109">MRRPVLPLTIWRVNESENLFCNACENVVDNQTKVPRISVLKLIV</sequence>
<name>A0A2Z2NZE8_9GAMM</name>
<dbReference type="EMBL" id="CP018632">
    <property type="protein sequence ID" value="ASJ75805.1"/>
    <property type="molecule type" value="Genomic_DNA"/>
</dbReference>
<evidence type="ECO:0000313" key="1">
    <source>
        <dbReference type="EMBL" id="ASJ75805.1"/>
    </source>
</evidence>
<proteinExistence type="predicted"/>
<dbReference type="KEGG" id="gai:IMCC3135_28765"/>
<gene>
    <name evidence="1" type="ORF">IMCC3135_28765</name>
</gene>
<protein>
    <submittedName>
        <fullName evidence="1">Uncharacterized protein</fullName>
    </submittedName>
</protein>